<dbReference type="EMBL" id="SODV01000001">
    <property type="protein sequence ID" value="TDX00262.1"/>
    <property type="molecule type" value="Genomic_DNA"/>
</dbReference>
<dbReference type="Pfam" id="PF12849">
    <property type="entry name" value="PBP_like_2"/>
    <property type="match status" value="1"/>
</dbReference>
<keyword evidence="5" id="KW-1185">Reference proteome</keyword>
<dbReference type="Gene3D" id="3.40.190.10">
    <property type="entry name" value="Periplasmic binding protein-like II"/>
    <property type="match status" value="2"/>
</dbReference>
<evidence type="ECO:0000256" key="2">
    <source>
        <dbReference type="SAM" id="SignalP"/>
    </source>
</evidence>
<dbReference type="InterPro" id="IPR050811">
    <property type="entry name" value="Phosphate_ABC_transporter"/>
</dbReference>
<dbReference type="AlphaFoldDB" id="A0A4R8DQ58"/>
<dbReference type="InterPro" id="IPR024370">
    <property type="entry name" value="PBP_domain"/>
</dbReference>
<dbReference type="PANTHER" id="PTHR30570">
    <property type="entry name" value="PERIPLASMIC PHOSPHATE BINDING COMPONENT OF PHOSPHATE ABC TRANSPORTER"/>
    <property type="match status" value="1"/>
</dbReference>
<dbReference type="RefSeq" id="WP_133991668.1">
    <property type="nucleotide sequence ID" value="NZ_SODV01000001.1"/>
</dbReference>
<dbReference type="Proteomes" id="UP000294498">
    <property type="component" value="Unassembled WGS sequence"/>
</dbReference>
<name>A0A4R8DQ58_9BACT</name>
<sequence length="309" mass="32386">MRKTKLGAVLAALLLSACGSPQQNTNAISLSGAFALYPLTVKWAEEYKKTHPDVKIDVSAGGAGKGITDVLNGVTDIGLVSRSLTQAELQKGAVVIPVTRDAVVPTISAANPLLKDIEIKGVTKDGFYGVFISGAIKTWGQLGFSGQDPVHVYTRSDAAGAAETWAAYLGKKQDDLKGTAVFGDPGLAQAVQKDPGGIGFNNIAFVYDPQTKQLVAGVVPLPIDQNGNGKIDPEEAVYGTLDQITAAIAAGKYPSPPARDLYFVTKGVPNAVAKDFIKFALTEGQKDVAGSGYILLTQDKINEGLKKIQ</sequence>
<evidence type="ECO:0000313" key="4">
    <source>
        <dbReference type="EMBL" id="TDX00262.1"/>
    </source>
</evidence>
<dbReference type="PROSITE" id="PS51257">
    <property type="entry name" value="PROKAR_LIPOPROTEIN"/>
    <property type="match status" value="1"/>
</dbReference>
<proteinExistence type="predicted"/>
<keyword evidence="1 2" id="KW-0732">Signal</keyword>
<gene>
    <name evidence="4" type="ORF">EDB95_1281</name>
</gene>
<organism evidence="4 5">
    <name type="scientific">Dinghuibacter silviterrae</name>
    <dbReference type="NCBI Taxonomy" id="1539049"/>
    <lineage>
        <taxon>Bacteria</taxon>
        <taxon>Pseudomonadati</taxon>
        <taxon>Bacteroidota</taxon>
        <taxon>Chitinophagia</taxon>
        <taxon>Chitinophagales</taxon>
        <taxon>Chitinophagaceae</taxon>
        <taxon>Dinghuibacter</taxon>
    </lineage>
</organism>
<protein>
    <submittedName>
        <fullName evidence="4">Phosphate transport system substrate-binding protein</fullName>
    </submittedName>
</protein>
<evidence type="ECO:0000313" key="5">
    <source>
        <dbReference type="Proteomes" id="UP000294498"/>
    </source>
</evidence>
<evidence type="ECO:0000259" key="3">
    <source>
        <dbReference type="Pfam" id="PF12849"/>
    </source>
</evidence>
<feature type="chain" id="PRO_5021032179" evidence="2">
    <location>
        <begin position="24"/>
        <end position="309"/>
    </location>
</feature>
<dbReference type="PANTHER" id="PTHR30570:SF1">
    <property type="entry name" value="PHOSPHATE-BINDING PROTEIN PSTS"/>
    <property type="match status" value="1"/>
</dbReference>
<feature type="domain" description="PBP" evidence="3">
    <location>
        <begin position="20"/>
        <end position="282"/>
    </location>
</feature>
<comment type="caution">
    <text evidence="4">The sequence shown here is derived from an EMBL/GenBank/DDBJ whole genome shotgun (WGS) entry which is preliminary data.</text>
</comment>
<feature type="signal peptide" evidence="2">
    <location>
        <begin position="1"/>
        <end position="23"/>
    </location>
</feature>
<dbReference type="SUPFAM" id="SSF53850">
    <property type="entry name" value="Periplasmic binding protein-like II"/>
    <property type="match status" value="1"/>
</dbReference>
<evidence type="ECO:0000256" key="1">
    <source>
        <dbReference type="ARBA" id="ARBA00022729"/>
    </source>
</evidence>
<dbReference type="OrthoDB" id="1082996at2"/>
<reference evidence="4 5" key="1">
    <citation type="submission" date="2019-03" db="EMBL/GenBank/DDBJ databases">
        <title>Genomic Encyclopedia of Type Strains, Phase IV (KMG-IV): sequencing the most valuable type-strain genomes for metagenomic binning, comparative biology and taxonomic classification.</title>
        <authorList>
            <person name="Goeker M."/>
        </authorList>
    </citation>
    <scope>NUCLEOTIDE SEQUENCE [LARGE SCALE GENOMIC DNA]</scope>
    <source>
        <strain evidence="4 5">DSM 100059</strain>
    </source>
</reference>
<accession>A0A4R8DQ58</accession>